<evidence type="ECO:0000313" key="2">
    <source>
        <dbReference type="Proteomes" id="UP000014523"/>
    </source>
</evidence>
<dbReference type="InterPro" id="IPR020518">
    <property type="entry name" value="Tscrpt_reg_PrtN"/>
</dbReference>
<protein>
    <recommendedName>
        <fullName evidence="3">Pyocin activator protein PrtN</fullName>
    </recommendedName>
</protein>
<gene>
    <name evidence="1" type="ORF">F957_03216</name>
</gene>
<dbReference type="Pfam" id="PF11112">
    <property type="entry name" value="PyocinActivator"/>
    <property type="match status" value="1"/>
</dbReference>
<comment type="caution">
    <text evidence="1">The sequence shown here is derived from an EMBL/GenBank/DDBJ whole genome shotgun (WGS) entry which is preliminary data.</text>
</comment>
<reference evidence="1 2" key="1">
    <citation type="submission" date="2013-06" db="EMBL/GenBank/DDBJ databases">
        <title>The Genome Sequence of Acinetobacter gyllenbergii CIP 110306.</title>
        <authorList>
            <consortium name="The Broad Institute Genome Sequencing Platform"/>
            <consortium name="The Broad Institute Genome Sequencing Center for Infectious Disease"/>
            <person name="Cerqueira G."/>
            <person name="Feldgarden M."/>
            <person name="Courvalin P."/>
            <person name="Perichon B."/>
            <person name="Grillot-Courvalin C."/>
            <person name="Clermont D."/>
            <person name="Rocha E."/>
            <person name="Yoon E.-J."/>
            <person name="Nemec A."/>
            <person name="Young S.K."/>
            <person name="Zeng Q."/>
            <person name="Gargeya S."/>
            <person name="Fitzgerald M."/>
            <person name="Abouelleil A."/>
            <person name="Alvarado L."/>
            <person name="Berlin A.M."/>
            <person name="Chapman S.B."/>
            <person name="Dewar J."/>
            <person name="Goldberg J."/>
            <person name="Griggs A."/>
            <person name="Gujja S."/>
            <person name="Hansen M."/>
            <person name="Howarth C."/>
            <person name="Imamovic A."/>
            <person name="Larimer J."/>
            <person name="McCowan C."/>
            <person name="Murphy C."/>
            <person name="Pearson M."/>
            <person name="Priest M."/>
            <person name="Roberts A."/>
            <person name="Saif S."/>
            <person name="Shea T."/>
            <person name="Sykes S."/>
            <person name="Wortman J."/>
            <person name="Nusbaum C."/>
            <person name="Birren B."/>
        </authorList>
    </citation>
    <scope>NUCLEOTIDE SEQUENCE [LARGE SCALE GENOMIC DNA]</scope>
    <source>
        <strain evidence="1 2">CIP 110306</strain>
    </source>
</reference>
<name>A0A829HEH8_9GAMM</name>
<dbReference type="EMBL" id="ATGG01000027">
    <property type="protein sequence ID" value="EPF75020.1"/>
    <property type="molecule type" value="Genomic_DNA"/>
</dbReference>
<sequence length="96" mass="11352">MVTDLKTFDYLFLKYRSIYIKLDVVVEEYYPNLCKEKMMIRARLQKFPFTCFRIDESQKGAIFVNIHELAEALDDIYSKNYAIFKNSTSKAIKSTS</sequence>
<dbReference type="RefSeq" id="WP_016660511.1">
    <property type="nucleotide sequence ID" value="NZ_ASQH01000014.1"/>
</dbReference>
<accession>A0A829HEH8</accession>
<dbReference type="Proteomes" id="UP000014523">
    <property type="component" value="Unassembled WGS sequence"/>
</dbReference>
<organism evidence="1 2">
    <name type="scientific">Acinetobacter gyllenbergii CIP 110306 = MTCC 11365</name>
    <dbReference type="NCBI Taxonomy" id="1217657"/>
    <lineage>
        <taxon>Bacteria</taxon>
        <taxon>Pseudomonadati</taxon>
        <taxon>Pseudomonadota</taxon>
        <taxon>Gammaproteobacteria</taxon>
        <taxon>Moraxellales</taxon>
        <taxon>Moraxellaceae</taxon>
        <taxon>Acinetobacter</taxon>
    </lineage>
</organism>
<dbReference type="AlphaFoldDB" id="A0A829HEH8"/>
<proteinExistence type="predicted"/>
<keyword evidence="2" id="KW-1185">Reference proteome</keyword>
<dbReference type="GO" id="GO:0006355">
    <property type="term" value="P:regulation of DNA-templated transcription"/>
    <property type="evidence" value="ECO:0007669"/>
    <property type="project" value="InterPro"/>
</dbReference>
<evidence type="ECO:0000313" key="1">
    <source>
        <dbReference type="EMBL" id="EPF75020.1"/>
    </source>
</evidence>
<evidence type="ECO:0008006" key="3">
    <source>
        <dbReference type="Google" id="ProtNLM"/>
    </source>
</evidence>